<dbReference type="AlphaFoldDB" id="A0A3P6EHV0"/>
<dbReference type="SUPFAM" id="SSF50249">
    <property type="entry name" value="Nucleic acid-binding proteins"/>
    <property type="match status" value="1"/>
</dbReference>
<protein>
    <recommendedName>
        <fullName evidence="1">Replication protein A 70 kDa DNA-binding subunit B/D first OB fold domain-containing protein</fullName>
    </recommendedName>
</protein>
<dbReference type="PANTHER" id="PTHR47165:SF4">
    <property type="entry name" value="OS03G0429900 PROTEIN"/>
    <property type="match status" value="1"/>
</dbReference>
<sequence>MSKMKLAFTPVAQLKPDSENEIWKIKVRVVRMWRFQNGVKPGDVGGIDLILLDDKLHYRILSYRIQACIRGKLISKFEDDLGEGKCCILMNFKLSPNLGNYRGTLHPFKIFFTWSTHVKKNCEKIPNDSLRFNCISFDDLLSQKHDEKVFVDVIGEIVGPCDLKEITVRNAPCKILNFQLKDCGKLTIQSGKASTKLFINSDIAEINEFKEKMSKDVMSTTSSGSLLTLSNCTQVSSDHIPFDNRKTISQLLASYEETRCCRYATICALKIEAPWWEVIQLIHKSAYELLEQQVQFNGRNEFPREFNSSKTHVNHIDA</sequence>
<reference evidence="2" key="1">
    <citation type="submission" date="2018-11" db="EMBL/GenBank/DDBJ databases">
        <authorList>
            <consortium name="Genoscope - CEA"/>
            <person name="William W."/>
        </authorList>
    </citation>
    <scope>NUCLEOTIDE SEQUENCE</scope>
</reference>
<dbReference type="Gene3D" id="2.40.50.140">
    <property type="entry name" value="Nucleic acid-binding proteins"/>
    <property type="match status" value="1"/>
</dbReference>
<dbReference type="EMBL" id="LR031877">
    <property type="protein sequence ID" value="VDD44017.1"/>
    <property type="molecule type" value="Genomic_DNA"/>
</dbReference>
<gene>
    <name evidence="2" type="ORF">BOLC5T31564H</name>
</gene>
<dbReference type="InterPro" id="IPR012340">
    <property type="entry name" value="NA-bd_OB-fold"/>
</dbReference>
<dbReference type="InterPro" id="IPR003871">
    <property type="entry name" value="RFA1B/D_OB_1st"/>
</dbReference>
<name>A0A3P6EHV0_BRAOL</name>
<dbReference type="Pfam" id="PF02721">
    <property type="entry name" value="DUF223"/>
    <property type="match status" value="1"/>
</dbReference>
<organism evidence="2">
    <name type="scientific">Brassica oleracea</name>
    <name type="common">Wild cabbage</name>
    <dbReference type="NCBI Taxonomy" id="3712"/>
    <lineage>
        <taxon>Eukaryota</taxon>
        <taxon>Viridiplantae</taxon>
        <taxon>Streptophyta</taxon>
        <taxon>Embryophyta</taxon>
        <taxon>Tracheophyta</taxon>
        <taxon>Spermatophyta</taxon>
        <taxon>Magnoliopsida</taxon>
        <taxon>eudicotyledons</taxon>
        <taxon>Gunneridae</taxon>
        <taxon>Pentapetalae</taxon>
        <taxon>rosids</taxon>
        <taxon>malvids</taxon>
        <taxon>Brassicales</taxon>
        <taxon>Brassicaceae</taxon>
        <taxon>Brassiceae</taxon>
        <taxon>Brassica</taxon>
    </lineage>
</organism>
<proteinExistence type="predicted"/>
<feature type="domain" description="Replication protein A 70 kDa DNA-binding subunit B/D first OB fold" evidence="1">
    <location>
        <begin position="8"/>
        <end position="120"/>
    </location>
</feature>
<evidence type="ECO:0000259" key="1">
    <source>
        <dbReference type="Pfam" id="PF02721"/>
    </source>
</evidence>
<accession>A0A3P6EHV0</accession>
<dbReference type="CDD" id="cd04480">
    <property type="entry name" value="RPA1_DBD_A_like"/>
    <property type="match status" value="1"/>
</dbReference>
<dbReference type="PANTHER" id="PTHR47165">
    <property type="entry name" value="OS03G0429900 PROTEIN"/>
    <property type="match status" value="1"/>
</dbReference>
<evidence type="ECO:0000313" key="2">
    <source>
        <dbReference type="EMBL" id="VDD44017.1"/>
    </source>
</evidence>